<gene>
    <name evidence="1" type="ORF">ACA1_220590</name>
</gene>
<name>L8GRM7_ACACF</name>
<dbReference type="KEGG" id="acan:ACA1_220590"/>
<keyword evidence="2" id="KW-1185">Reference proteome</keyword>
<evidence type="ECO:0000313" key="1">
    <source>
        <dbReference type="EMBL" id="ELR15298.1"/>
    </source>
</evidence>
<evidence type="ECO:0000313" key="2">
    <source>
        <dbReference type="Proteomes" id="UP000011083"/>
    </source>
</evidence>
<dbReference type="VEuPathDB" id="AmoebaDB:ACA1_220590"/>
<sequence>METIYPSKDGVTIFEDPKLKQRLVKEMKKGNIKPPSMSDSLDIDEDMDVVVDGIAAEVWRYYDPKNTGLMKKTAIQAFFKDCLDLYAMRARKDTKMMLAPGVTMSAAMEVAVRGLDQSGQGIRERDFIDYLNECDMEEILAPFLGTQGQVNINSRLPQSMMFDPSILSASDFQARAPVKLRDYGQD</sequence>
<organism evidence="1 2">
    <name type="scientific">Acanthamoeba castellanii (strain ATCC 30010 / Neff)</name>
    <dbReference type="NCBI Taxonomy" id="1257118"/>
    <lineage>
        <taxon>Eukaryota</taxon>
        <taxon>Amoebozoa</taxon>
        <taxon>Discosea</taxon>
        <taxon>Longamoebia</taxon>
        <taxon>Centramoebida</taxon>
        <taxon>Acanthamoebidae</taxon>
        <taxon>Acanthamoeba</taxon>
    </lineage>
</organism>
<proteinExistence type="predicted"/>
<dbReference type="EMBL" id="KB008036">
    <property type="protein sequence ID" value="ELR15298.1"/>
    <property type="molecule type" value="Genomic_DNA"/>
</dbReference>
<dbReference type="Proteomes" id="UP000011083">
    <property type="component" value="Unassembled WGS sequence"/>
</dbReference>
<reference evidence="1 2" key="1">
    <citation type="journal article" date="2013" name="Genome Biol.">
        <title>Genome of Acanthamoeba castellanii highlights extensive lateral gene transfer and early evolution of tyrosine kinase signaling.</title>
        <authorList>
            <person name="Clarke M."/>
            <person name="Lohan A.J."/>
            <person name="Liu B."/>
            <person name="Lagkouvardos I."/>
            <person name="Roy S."/>
            <person name="Zafar N."/>
            <person name="Bertelli C."/>
            <person name="Schilde C."/>
            <person name="Kianianmomeni A."/>
            <person name="Burglin T.R."/>
            <person name="Frech C."/>
            <person name="Turcotte B."/>
            <person name="Kopec K.O."/>
            <person name="Synnott J.M."/>
            <person name="Choo C."/>
            <person name="Paponov I."/>
            <person name="Finkler A."/>
            <person name="Soon Heng Tan C."/>
            <person name="Hutchins A.P."/>
            <person name="Weinmeier T."/>
            <person name="Rattei T."/>
            <person name="Chu J.S."/>
            <person name="Gimenez G."/>
            <person name="Irimia M."/>
            <person name="Rigden D.J."/>
            <person name="Fitzpatrick D.A."/>
            <person name="Lorenzo-Morales J."/>
            <person name="Bateman A."/>
            <person name="Chiu C.H."/>
            <person name="Tang P."/>
            <person name="Hegemann P."/>
            <person name="Fromm H."/>
            <person name="Raoult D."/>
            <person name="Greub G."/>
            <person name="Miranda-Saavedra D."/>
            <person name="Chen N."/>
            <person name="Nash P."/>
            <person name="Ginger M.L."/>
            <person name="Horn M."/>
            <person name="Schaap P."/>
            <person name="Caler L."/>
            <person name="Loftus B."/>
        </authorList>
    </citation>
    <scope>NUCLEOTIDE SEQUENCE [LARGE SCALE GENOMIC DNA]</scope>
    <source>
        <strain evidence="1 2">Neff</strain>
    </source>
</reference>
<protein>
    <submittedName>
        <fullName evidence="1">Uncharacterized protein</fullName>
    </submittedName>
</protein>
<dbReference type="AlphaFoldDB" id="L8GRM7"/>
<dbReference type="RefSeq" id="XP_004337311.1">
    <property type="nucleotide sequence ID" value="XM_004337263.1"/>
</dbReference>
<dbReference type="GeneID" id="14915949"/>
<accession>L8GRM7</accession>